<feature type="transmembrane region" description="Helical" evidence="15">
    <location>
        <begin position="50"/>
        <end position="67"/>
    </location>
</feature>
<evidence type="ECO:0000256" key="3">
    <source>
        <dbReference type="ARBA" id="ARBA00017053"/>
    </source>
</evidence>
<evidence type="ECO:0000256" key="13">
    <source>
        <dbReference type="ARBA" id="ARBA00030934"/>
    </source>
</evidence>
<evidence type="ECO:0000256" key="14">
    <source>
        <dbReference type="ARBA" id="ARBA00045720"/>
    </source>
</evidence>
<evidence type="ECO:0000256" key="1">
    <source>
        <dbReference type="ARBA" id="ARBA00004429"/>
    </source>
</evidence>
<accession>A0ABU3K332</accession>
<keyword evidence="17" id="KW-1185">Reference proteome</keyword>
<name>A0ABU3K332_9BACT</name>
<protein>
    <recommendedName>
        <fullName evidence="3">Mercuric transport protein MerT</fullName>
    </recommendedName>
    <alternativeName>
        <fullName evidence="13">Mercury ion transport protein</fullName>
    </alternativeName>
</protein>
<keyword evidence="8 15" id="KW-0812">Transmembrane</keyword>
<comment type="caution">
    <text evidence="16">The sequence shown here is derived from an EMBL/GenBank/DDBJ whole genome shotgun (WGS) entry which is preliminary data.</text>
</comment>
<evidence type="ECO:0000313" key="17">
    <source>
        <dbReference type="Proteomes" id="UP001250932"/>
    </source>
</evidence>
<evidence type="ECO:0000256" key="15">
    <source>
        <dbReference type="SAM" id="Phobius"/>
    </source>
</evidence>
<keyword evidence="6" id="KW-1003">Cell membrane</keyword>
<comment type="similarity">
    <text evidence="2">Belongs to the MerT family.</text>
</comment>
<keyword evidence="4" id="KW-0813">Transport</keyword>
<keyword evidence="11 15" id="KW-1133">Transmembrane helix</keyword>
<keyword evidence="7" id="KW-0997">Cell inner membrane</keyword>
<feature type="transmembrane region" description="Helical" evidence="15">
    <location>
        <begin position="91"/>
        <end position="113"/>
    </location>
</feature>
<proteinExistence type="inferred from homology"/>
<keyword evidence="9" id="KW-0479">Metal-binding</keyword>
<evidence type="ECO:0000256" key="2">
    <source>
        <dbReference type="ARBA" id="ARBA00008224"/>
    </source>
</evidence>
<reference evidence="16 17" key="1">
    <citation type="journal article" date="2023" name="ISME J.">
        <title>Cultivation and genomic characterization of novel and ubiquitous marine nitrite-oxidizing bacteria from the Nitrospirales.</title>
        <authorList>
            <person name="Mueller A.J."/>
            <person name="Daebeler A."/>
            <person name="Herbold C.W."/>
            <person name="Kirkegaard R.H."/>
            <person name="Daims H."/>
        </authorList>
    </citation>
    <scope>NUCLEOTIDE SEQUENCE [LARGE SCALE GENOMIC DNA]</scope>
    <source>
        <strain evidence="16 17">EB</strain>
    </source>
</reference>
<dbReference type="Pfam" id="PF02411">
    <property type="entry name" value="MerT"/>
    <property type="match status" value="1"/>
</dbReference>
<dbReference type="EMBL" id="JAQOUE010000001">
    <property type="protein sequence ID" value="MDT7040781.1"/>
    <property type="molecule type" value="Genomic_DNA"/>
</dbReference>
<keyword evidence="12 15" id="KW-0472">Membrane</keyword>
<keyword evidence="5" id="KW-0475">Mercuric resistance</keyword>
<evidence type="ECO:0000256" key="10">
    <source>
        <dbReference type="ARBA" id="ARBA00022914"/>
    </source>
</evidence>
<evidence type="ECO:0000256" key="4">
    <source>
        <dbReference type="ARBA" id="ARBA00022448"/>
    </source>
</evidence>
<dbReference type="InterPro" id="IPR003457">
    <property type="entry name" value="Transprt_MerT"/>
</dbReference>
<feature type="transmembrane region" description="Helical" evidence="15">
    <location>
        <begin position="12"/>
        <end position="38"/>
    </location>
</feature>
<evidence type="ECO:0000256" key="11">
    <source>
        <dbReference type="ARBA" id="ARBA00022989"/>
    </source>
</evidence>
<sequence length="114" mass="11806">MKGKGIYATGGLIGAVLASTCCIAPFVFLLLGVSGAWISYLTALAPYQPFFLLISLGFLGAGFWKVYGKATATCAESATCGPSRSDKAVKVALWTATLLIVTALGVEWIGAILL</sequence>
<evidence type="ECO:0000256" key="7">
    <source>
        <dbReference type="ARBA" id="ARBA00022519"/>
    </source>
</evidence>
<dbReference type="Gene3D" id="1.10.287.910">
    <property type="entry name" value="bacterial mercury transporter, merf"/>
    <property type="match status" value="1"/>
</dbReference>
<evidence type="ECO:0000256" key="8">
    <source>
        <dbReference type="ARBA" id="ARBA00022692"/>
    </source>
</evidence>
<evidence type="ECO:0000256" key="5">
    <source>
        <dbReference type="ARBA" id="ARBA00022466"/>
    </source>
</evidence>
<keyword evidence="10" id="KW-0476">Mercury</keyword>
<evidence type="ECO:0000256" key="12">
    <source>
        <dbReference type="ARBA" id="ARBA00023136"/>
    </source>
</evidence>
<comment type="function">
    <text evidence="14">Involved in mercury resistance. Probably transfers a mercuric ion from the periplasmic Hg(2+)-binding protein MerP to the cytoplasmic mercuric reductase MerA.</text>
</comment>
<organism evidence="16 17">
    <name type="scientific">Candidatus Nitronereus thalassa</name>
    <dbReference type="NCBI Taxonomy" id="3020898"/>
    <lineage>
        <taxon>Bacteria</taxon>
        <taxon>Pseudomonadati</taxon>
        <taxon>Nitrospirota</taxon>
        <taxon>Nitrospiria</taxon>
        <taxon>Nitrospirales</taxon>
        <taxon>Nitrospiraceae</taxon>
        <taxon>Candidatus Nitronereus</taxon>
    </lineage>
</organism>
<evidence type="ECO:0000256" key="6">
    <source>
        <dbReference type="ARBA" id="ARBA00022475"/>
    </source>
</evidence>
<dbReference type="Proteomes" id="UP001250932">
    <property type="component" value="Unassembled WGS sequence"/>
</dbReference>
<comment type="subcellular location">
    <subcellularLocation>
        <location evidence="1">Cell inner membrane</location>
        <topology evidence="1">Multi-pass membrane protein</topology>
    </subcellularLocation>
</comment>
<evidence type="ECO:0000256" key="9">
    <source>
        <dbReference type="ARBA" id="ARBA00022723"/>
    </source>
</evidence>
<dbReference type="RefSeq" id="WP_313831140.1">
    <property type="nucleotide sequence ID" value="NZ_JAQOUE010000001.1"/>
</dbReference>
<evidence type="ECO:0000313" key="16">
    <source>
        <dbReference type="EMBL" id="MDT7040781.1"/>
    </source>
</evidence>
<gene>
    <name evidence="16" type="ORF">PPG34_00360</name>
</gene>